<organism evidence="2 3">
    <name type="scientific">Megaselia scalaris</name>
    <name type="common">Humpbacked fly</name>
    <name type="synonym">Phora scalaris</name>
    <dbReference type="NCBI Taxonomy" id="36166"/>
    <lineage>
        <taxon>Eukaryota</taxon>
        <taxon>Metazoa</taxon>
        <taxon>Ecdysozoa</taxon>
        <taxon>Arthropoda</taxon>
        <taxon>Hexapoda</taxon>
        <taxon>Insecta</taxon>
        <taxon>Pterygota</taxon>
        <taxon>Neoptera</taxon>
        <taxon>Endopterygota</taxon>
        <taxon>Diptera</taxon>
        <taxon>Brachycera</taxon>
        <taxon>Muscomorpha</taxon>
        <taxon>Platypezoidea</taxon>
        <taxon>Phoridae</taxon>
        <taxon>Megaseliini</taxon>
        <taxon>Megaselia</taxon>
    </lineage>
</organism>
<evidence type="ECO:0000313" key="2">
    <source>
        <dbReference type="EnsemblMetazoa" id="MESCA004854-PA"/>
    </source>
</evidence>
<evidence type="ECO:0000256" key="1">
    <source>
        <dbReference type="SAM" id="MobiDB-lite"/>
    </source>
</evidence>
<evidence type="ECO:0000313" key="3">
    <source>
        <dbReference type="Proteomes" id="UP000015102"/>
    </source>
</evidence>
<feature type="compositionally biased region" description="Basic and acidic residues" evidence="1">
    <location>
        <begin position="1"/>
        <end position="13"/>
    </location>
</feature>
<name>T1GMS4_MEGSC</name>
<accession>T1GMS4</accession>
<dbReference type="AlphaFoldDB" id="T1GMS4"/>
<reference evidence="2" key="2">
    <citation type="submission" date="2015-06" db="UniProtKB">
        <authorList>
            <consortium name="EnsemblMetazoa"/>
        </authorList>
    </citation>
    <scope>IDENTIFICATION</scope>
</reference>
<feature type="region of interest" description="Disordered" evidence="1">
    <location>
        <begin position="1"/>
        <end position="38"/>
    </location>
</feature>
<sequence length="62" mass="7070">MEKAKAYIKKNELRGGTLSATETPNYPPPSSSAPIHYPSSQQQYYHHYQQNLHNYLESISSS</sequence>
<dbReference type="HOGENOM" id="CLU_2906658_0_0_1"/>
<dbReference type="Proteomes" id="UP000015102">
    <property type="component" value="Unassembled WGS sequence"/>
</dbReference>
<dbReference type="EnsemblMetazoa" id="MESCA004854-RA">
    <property type="protein sequence ID" value="MESCA004854-PA"/>
    <property type="gene ID" value="MESCA004854"/>
</dbReference>
<proteinExistence type="predicted"/>
<protein>
    <submittedName>
        <fullName evidence="2">Uncharacterized protein</fullName>
    </submittedName>
</protein>
<dbReference type="EMBL" id="CAQQ02102174">
    <property type="status" value="NOT_ANNOTATED_CDS"/>
    <property type="molecule type" value="Genomic_DNA"/>
</dbReference>
<keyword evidence="3" id="KW-1185">Reference proteome</keyword>
<reference evidence="3" key="1">
    <citation type="submission" date="2013-02" db="EMBL/GenBank/DDBJ databases">
        <authorList>
            <person name="Hughes D."/>
        </authorList>
    </citation>
    <scope>NUCLEOTIDE SEQUENCE</scope>
    <source>
        <strain>Durham</strain>
        <strain evidence="3">NC isolate 2 -- Noor lab</strain>
    </source>
</reference>